<dbReference type="Pfam" id="PF09611">
    <property type="entry name" value="Cas_Csy1"/>
    <property type="match status" value="1"/>
</dbReference>
<gene>
    <name evidence="1" type="ORF">QE210_03560</name>
</gene>
<dbReference type="InterPro" id="IPR013397">
    <property type="entry name" value="CRISPR-assoc_prot_Csy1"/>
</dbReference>
<evidence type="ECO:0000313" key="1">
    <source>
        <dbReference type="EMBL" id="WGM02195.1"/>
    </source>
</evidence>
<dbReference type="RefSeq" id="WP_280625525.1">
    <property type="nucleotide sequence ID" value="NZ_CP123504.1"/>
</dbReference>
<reference evidence="1" key="1">
    <citation type="submission" date="2023-04" db="EMBL/GenBank/DDBJ databases">
        <title>Genome dynamics across the evolutionary transition to endosymbiosis.</title>
        <authorList>
            <person name="Siozios S."/>
            <person name="Nadal-Jimenez P."/>
            <person name="Azagi T."/>
            <person name="Sprong H."/>
            <person name="Frost C.L."/>
            <person name="Parratt S.R."/>
            <person name="Taylor G."/>
            <person name="Brettell L."/>
            <person name="Lew K.C."/>
            <person name="Croft L."/>
            <person name="King K.C."/>
            <person name="Brockhurst M.A."/>
            <person name="Hypsa V."/>
            <person name="Novakova E."/>
            <person name="Darby A.C."/>
            <person name="Hurst G.D.D."/>
        </authorList>
    </citation>
    <scope>NUCLEOTIDE SEQUENCE</scope>
    <source>
        <strain evidence="1">APv</strain>
    </source>
</reference>
<dbReference type="Proteomes" id="UP001177595">
    <property type="component" value="Chromosome"/>
</dbReference>
<organism evidence="1 2">
    <name type="scientific">Arsenophonus nasoniae</name>
    <name type="common">son-killer infecting Nasonia vitripennis</name>
    <dbReference type="NCBI Taxonomy" id="638"/>
    <lineage>
        <taxon>Bacteria</taxon>
        <taxon>Pseudomonadati</taxon>
        <taxon>Pseudomonadota</taxon>
        <taxon>Gammaproteobacteria</taxon>
        <taxon>Enterobacterales</taxon>
        <taxon>Morganellaceae</taxon>
        <taxon>Arsenophonus</taxon>
    </lineage>
</organism>
<protein>
    <submittedName>
        <fullName evidence="1">Type I-F CRISPR-associated protein Csy1</fullName>
    </submittedName>
</protein>
<dbReference type="EMBL" id="CP123504">
    <property type="protein sequence ID" value="WGM02195.1"/>
    <property type="molecule type" value="Genomic_DNA"/>
</dbReference>
<evidence type="ECO:0000313" key="2">
    <source>
        <dbReference type="Proteomes" id="UP001177595"/>
    </source>
</evidence>
<name>A0AA95K6E1_9GAMM</name>
<dbReference type="AlphaFoldDB" id="A0AA95K6E1"/>
<proteinExistence type="predicted"/>
<sequence>MLDPAIEDFLVKRKEKWLKKELKSSDNEEQINKKRQECERKYSLVNHLLDVASQIHQRALTTHPSTFTHTATGIAEENKKRQTFVTPIIYQGDRRNDGFLRSGNVICEIIDSVGNAAQLGNENFLHLKLADGASLLEHIENETDLAKSLLSINGHDYNTLRADLLAIKAQQQEPATSSKIKQVYFPIADGYHQLSLLTPSCYLFELRQRIGKLLPFTEQNKAARLLKSKNEYSEHGFREIYGITTMSFGGKNAQNASRLNSQNGGKARLLLSLPPTLQTRTLRMPQHNFFSDTFNPFSLKETFQAFHCFLHIDKNNINLRTKRDSYIQEYIEHIILIMYHIRQKFSENDIKLPENLPSYQKIWLFPDRQDERDQTNDWLTHLIEKLARQFIASYKKVVGKKYIQLGDAELKKIIQLVVENNKESLR</sequence>
<accession>A0AA95K6E1</accession>